<evidence type="ECO:0000256" key="1">
    <source>
        <dbReference type="ARBA" id="ARBA00004300"/>
    </source>
</evidence>
<keyword evidence="2" id="KW-0963">Cytoplasm</keyword>
<evidence type="ECO:0000256" key="2">
    <source>
        <dbReference type="ARBA" id="ARBA00022490"/>
    </source>
</evidence>
<evidence type="ECO:0008006" key="8">
    <source>
        <dbReference type="Google" id="ProtNLM"/>
    </source>
</evidence>
<reference evidence="6" key="1">
    <citation type="submission" date="2021-02" db="EMBL/GenBank/DDBJ databases">
        <authorList>
            <person name="Nowell W R."/>
        </authorList>
    </citation>
    <scope>NUCLEOTIDE SEQUENCE</scope>
</reference>
<keyword evidence="3 5" id="KW-0175">Coiled coil</keyword>
<dbReference type="InterPro" id="IPR032675">
    <property type="entry name" value="LRR_dom_sf"/>
</dbReference>
<dbReference type="Proteomes" id="UP000663864">
    <property type="component" value="Unassembled WGS sequence"/>
</dbReference>
<comment type="subcellular location">
    <subcellularLocation>
        <location evidence="1">Cytoplasm</location>
        <location evidence="1">Cytoskeleton</location>
        <location evidence="1">Microtubule organizing center</location>
        <location evidence="1">Centrosome</location>
    </subcellularLocation>
</comment>
<sequence>MDHFKKLYHEYCKTYHIEPNELLLGEIQKVSGEDNKTKSLNLSSFNIPEAQCSILGKILTHDFIFTSIHLNDCNLSTDALQALLHGLMTNTACKTLELKGNGIHGAGTEALAKVLRRNQTLRNLRLEWNQLGSMNSPAFSIFCDALADNKTLIDLDLRNNDINHVGGTEVASALKRNTTLRSLDLRWNNVGLIGGRALLVSCQSNSTLNELQLIGNNIPDDIMQSITNVLSKNTEQRQMHFDHSQNMAILSRQLQNVHEEKDHQITTTLTRMSLQEQTMLKANRSLAEKLKKLQDALDDRKSTFNALTSKNTLLEADITEAKQQYNDLQNTMKKMEIDQQELIYKIRREFKQEKDELIDIQEKLQRDLNENLEIQRRLNEKNYDLERKNEKLQTTIRELGETITINDRDHQIKLTAIDDENQRLKLKHKEELKDQELITNRDLQRLKEAHLSTEQTLKEQITKLENIRTSLEREINSLKSTISTQKLNHDEILQEEKFRIKNEEEKKQQELEDRIRTLTSSKDELESRYNQQLIAYRELQQKLNFQSVEIESFKRQIESIQMTIQDKETEILDIREKTKIDYEKKLRSIKKDIDMNDEFKNRIKELEHELKDQSFTDRTTIRDLENRLANLQTIIKHRDQEINRLKLDEEQRLNFLRSAVIDYIDTGTNK</sequence>
<dbReference type="SUPFAM" id="SSF52047">
    <property type="entry name" value="RNI-like"/>
    <property type="match status" value="1"/>
</dbReference>
<dbReference type="Pfam" id="PF13516">
    <property type="entry name" value="LRR_6"/>
    <property type="match status" value="2"/>
</dbReference>
<keyword evidence="4" id="KW-0206">Cytoskeleton</keyword>
<evidence type="ECO:0000313" key="6">
    <source>
        <dbReference type="EMBL" id="CAF1241163.1"/>
    </source>
</evidence>
<proteinExistence type="predicted"/>
<evidence type="ECO:0000256" key="5">
    <source>
        <dbReference type="SAM" id="Coils"/>
    </source>
</evidence>
<dbReference type="SMART" id="SM00368">
    <property type="entry name" value="LRR_RI"/>
    <property type="match status" value="4"/>
</dbReference>
<feature type="coiled-coil region" evidence="5">
    <location>
        <begin position="429"/>
        <end position="641"/>
    </location>
</feature>
<accession>A0A814Z747</accession>
<dbReference type="EMBL" id="CAJNOT010001726">
    <property type="protein sequence ID" value="CAF1241163.1"/>
    <property type="molecule type" value="Genomic_DNA"/>
</dbReference>
<evidence type="ECO:0000256" key="4">
    <source>
        <dbReference type="ARBA" id="ARBA00023212"/>
    </source>
</evidence>
<comment type="caution">
    <text evidence="6">The sequence shown here is derived from an EMBL/GenBank/DDBJ whole genome shotgun (WGS) entry which is preliminary data.</text>
</comment>
<dbReference type="PANTHER" id="PTHR23170">
    <property type="entry name" value="NY-REN-58 ANTIGEN"/>
    <property type="match status" value="1"/>
</dbReference>
<protein>
    <recommendedName>
        <fullName evidence="8">Leucine-rich repeat-containing protein 45</fullName>
    </recommendedName>
</protein>
<name>A0A814Z747_9BILA</name>
<dbReference type="AlphaFoldDB" id="A0A814Z747"/>
<dbReference type="InterPro" id="IPR052116">
    <property type="entry name" value="Centro_Cilium_Assembly"/>
</dbReference>
<gene>
    <name evidence="6" type="ORF">ZHD862_LOCUS24886</name>
</gene>
<dbReference type="GO" id="GO:0005813">
    <property type="term" value="C:centrosome"/>
    <property type="evidence" value="ECO:0007669"/>
    <property type="project" value="UniProtKB-SubCell"/>
</dbReference>
<dbReference type="PANTHER" id="PTHR23170:SF3">
    <property type="entry name" value="LEUCINE-RICH REPEAT-CONTAINING PROTEIN 45"/>
    <property type="match status" value="1"/>
</dbReference>
<dbReference type="InterPro" id="IPR001611">
    <property type="entry name" value="Leu-rich_rpt"/>
</dbReference>
<dbReference type="Gene3D" id="3.80.10.10">
    <property type="entry name" value="Ribonuclease Inhibitor"/>
    <property type="match status" value="2"/>
</dbReference>
<organism evidence="6 7">
    <name type="scientific">Rotaria sordida</name>
    <dbReference type="NCBI Taxonomy" id="392033"/>
    <lineage>
        <taxon>Eukaryota</taxon>
        <taxon>Metazoa</taxon>
        <taxon>Spiralia</taxon>
        <taxon>Gnathifera</taxon>
        <taxon>Rotifera</taxon>
        <taxon>Eurotatoria</taxon>
        <taxon>Bdelloidea</taxon>
        <taxon>Philodinida</taxon>
        <taxon>Philodinidae</taxon>
        <taxon>Rotaria</taxon>
    </lineage>
</organism>
<feature type="coiled-coil region" evidence="5">
    <location>
        <begin position="283"/>
        <end position="402"/>
    </location>
</feature>
<evidence type="ECO:0000256" key="3">
    <source>
        <dbReference type="ARBA" id="ARBA00023054"/>
    </source>
</evidence>
<evidence type="ECO:0000313" key="7">
    <source>
        <dbReference type="Proteomes" id="UP000663864"/>
    </source>
</evidence>